<evidence type="ECO:0000256" key="16">
    <source>
        <dbReference type="RuleBase" id="RU003762"/>
    </source>
</evidence>
<keyword evidence="9 16" id="KW-1133">Transmembrane helix</keyword>
<dbReference type="PANTHER" id="PTHR23220:SF23">
    <property type="entry name" value="INTEGRIN ALPHA-2"/>
    <property type="match status" value="1"/>
</dbReference>
<dbReference type="Proteomes" id="UP000018468">
    <property type="component" value="Linkage group LG2"/>
</dbReference>
<dbReference type="Gene3D" id="3.40.50.410">
    <property type="entry name" value="von Willebrand factor, type A domain"/>
    <property type="match status" value="1"/>
</dbReference>
<dbReference type="GO" id="GO:0046872">
    <property type="term" value="F:metal ion binding"/>
    <property type="evidence" value="ECO:0007669"/>
    <property type="project" value="UniProtKB-KW"/>
</dbReference>
<keyword evidence="3 16" id="KW-0812">Transmembrane</keyword>
<dbReference type="GO" id="GO:0034666">
    <property type="term" value="C:integrin alpha2-beta1 complex"/>
    <property type="evidence" value="ECO:0000318"/>
    <property type="project" value="GO_Central"/>
</dbReference>
<dbReference type="InterPro" id="IPR002035">
    <property type="entry name" value="VWF_A"/>
</dbReference>
<protein>
    <submittedName>
        <fullName evidence="18">Integrin subunit alpha 2</fullName>
    </submittedName>
</protein>
<comment type="subcellular location">
    <subcellularLocation>
        <location evidence="1 16">Membrane</location>
        <topology evidence="1 16">Single-pass type I membrane protein</topology>
    </subcellularLocation>
</comment>
<evidence type="ECO:0000256" key="2">
    <source>
        <dbReference type="ARBA" id="ARBA00008054"/>
    </source>
</evidence>
<dbReference type="EMBL" id="AHAT01014580">
    <property type="status" value="NOT_ANNOTATED_CDS"/>
    <property type="molecule type" value="Genomic_DNA"/>
</dbReference>
<dbReference type="PRINTS" id="PR00453">
    <property type="entry name" value="VWFADOMAIN"/>
</dbReference>
<dbReference type="GeneTree" id="ENSGT00940000156303"/>
<dbReference type="SMART" id="SM00191">
    <property type="entry name" value="Int_alpha"/>
    <property type="match status" value="5"/>
</dbReference>
<comment type="similarity">
    <text evidence="2 16">Belongs to the integrin alpha chain family.</text>
</comment>
<keyword evidence="6" id="KW-0677">Repeat</keyword>
<evidence type="ECO:0000256" key="12">
    <source>
        <dbReference type="ARBA" id="ARBA00023157"/>
    </source>
</evidence>
<dbReference type="InterPro" id="IPR013517">
    <property type="entry name" value="FG-GAP"/>
</dbReference>
<dbReference type="AlphaFoldDB" id="W5MIY8"/>
<dbReference type="Gene3D" id="2.130.10.130">
    <property type="entry name" value="Integrin alpha, N-terminal"/>
    <property type="match status" value="2"/>
</dbReference>
<dbReference type="EMBL" id="AHAT01014583">
    <property type="status" value="NOT_ANNOTATED_CDS"/>
    <property type="molecule type" value="Genomic_DNA"/>
</dbReference>
<dbReference type="Gene3D" id="2.60.40.1530">
    <property type="entry name" value="ntegrin, alpha v. Chain A, domain 4"/>
    <property type="match status" value="1"/>
</dbReference>
<keyword evidence="7" id="KW-0106">Calcium</keyword>
<evidence type="ECO:0000256" key="5">
    <source>
        <dbReference type="ARBA" id="ARBA00022729"/>
    </source>
</evidence>
<keyword evidence="12" id="KW-1015">Disulfide bond</keyword>
<dbReference type="GO" id="GO:0098609">
    <property type="term" value="P:cell-cell adhesion"/>
    <property type="evidence" value="ECO:0000318"/>
    <property type="project" value="GO_Central"/>
</dbReference>
<dbReference type="Gene3D" id="2.60.40.1510">
    <property type="entry name" value="ntegrin, alpha v. Chain A, domain 3"/>
    <property type="match status" value="1"/>
</dbReference>
<feature type="repeat" description="FG-GAP" evidence="15">
    <location>
        <begin position="419"/>
        <end position="473"/>
    </location>
</feature>
<dbReference type="FunFam" id="3.40.50.410:FF:000012">
    <property type="entry name" value="Integrin, alpha 10"/>
    <property type="match status" value="1"/>
</dbReference>
<reference evidence="18" key="3">
    <citation type="submission" date="2025-09" db="UniProtKB">
        <authorList>
            <consortium name="Ensembl"/>
        </authorList>
    </citation>
    <scope>IDENTIFICATION</scope>
</reference>
<evidence type="ECO:0000259" key="17">
    <source>
        <dbReference type="PROSITE" id="PS50234"/>
    </source>
</evidence>
<dbReference type="Pfam" id="PF00092">
    <property type="entry name" value="VWA"/>
    <property type="match status" value="1"/>
</dbReference>
<keyword evidence="13 16" id="KW-0675">Receptor</keyword>
<keyword evidence="19" id="KW-1185">Reference proteome</keyword>
<dbReference type="Bgee" id="ENSLOCG00000006872">
    <property type="expression patterns" value="Expressed in zone of skin and 7 other cell types or tissues"/>
</dbReference>
<dbReference type="Pfam" id="PF20806">
    <property type="entry name" value="Integrin_A_Ig_3"/>
    <property type="match status" value="1"/>
</dbReference>
<dbReference type="eggNOG" id="KOG3637">
    <property type="taxonomic scope" value="Eukaryota"/>
</dbReference>
<dbReference type="EMBL" id="AHAT01014582">
    <property type="status" value="NOT_ANNOTATED_CDS"/>
    <property type="molecule type" value="Genomic_DNA"/>
</dbReference>
<dbReference type="SUPFAM" id="SSF69318">
    <property type="entry name" value="Integrin alpha N-terminal domain"/>
    <property type="match status" value="1"/>
</dbReference>
<evidence type="ECO:0000256" key="13">
    <source>
        <dbReference type="ARBA" id="ARBA00023170"/>
    </source>
</evidence>
<feature type="repeat" description="FG-GAP" evidence="15">
    <location>
        <begin position="474"/>
        <end position="536"/>
    </location>
</feature>
<evidence type="ECO:0000256" key="4">
    <source>
        <dbReference type="ARBA" id="ARBA00022723"/>
    </source>
</evidence>
<dbReference type="InterPro" id="IPR013649">
    <property type="entry name" value="Integrin_alpha_Ig-like_1"/>
</dbReference>
<evidence type="ECO:0000256" key="15">
    <source>
        <dbReference type="PROSITE-ProRule" id="PRU00803"/>
    </source>
</evidence>
<keyword evidence="5" id="KW-0732">Signal</keyword>
<dbReference type="InterPro" id="IPR000413">
    <property type="entry name" value="Integrin_alpha"/>
</dbReference>
<reference evidence="18" key="2">
    <citation type="submission" date="2025-08" db="UniProtKB">
        <authorList>
            <consortium name="Ensembl"/>
        </authorList>
    </citation>
    <scope>IDENTIFICATION</scope>
</reference>
<evidence type="ECO:0000256" key="10">
    <source>
        <dbReference type="ARBA" id="ARBA00023037"/>
    </source>
</evidence>
<organism evidence="18 19">
    <name type="scientific">Lepisosteus oculatus</name>
    <name type="common">Spotted gar</name>
    <dbReference type="NCBI Taxonomy" id="7918"/>
    <lineage>
        <taxon>Eukaryota</taxon>
        <taxon>Metazoa</taxon>
        <taxon>Chordata</taxon>
        <taxon>Craniata</taxon>
        <taxon>Vertebrata</taxon>
        <taxon>Euteleostomi</taxon>
        <taxon>Actinopterygii</taxon>
        <taxon>Neopterygii</taxon>
        <taxon>Holostei</taxon>
        <taxon>Semionotiformes</taxon>
        <taxon>Lepisosteidae</taxon>
        <taxon>Lepisosteus</taxon>
    </lineage>
</organism>
<evidence type="ECO:0000256" key="3">
    <source>
        <dbReference type="ARBA" id="ARBA00022692"/>
    </source>
</evidence>
<dbReference type="STRING" id="7918.ENSLOCP00000008347"/>
<dbReference type="FunCoup" id="W5MIY8">
    <property type="interactions" value="562"/>
</dbReference>
<evidence type="ECO:0000256" key="1">
    <source>
        <dbReference type="ARBA" id="ARBA00004479"/>
    </source>
</evidence>
<name>W5MIY8_LEPOC</name>
<keyword evidence="14" id="KW-0325">Glycoprotein</keyword>
<sequence>KASSNMLQLQITHSLFILPSSNIYYSNTFNIGLSGARVFSGARSEQFGYAVQQFKDSSGKWILVGSPWSGGQNRMGDIYKCPLSGSRTNCDRLNLQDQVSIPVVTEIKTNMSLGLTLARKEKTGKLLTCGPLWAQQCGSQYFAPGICSYLDPNFKPQSFSPALQQCGGPMDIAIVLDGSNSIWPWPPIQNFLKNLIQNLNIGPNDAQVSIIQYAVNPSFEFKLNQYKSKKEMIDAASKIDQKLGDQTNTFKAIEFARSQAFLPGNGGRQGAAKVMVVVTDGESHDKFYRDEYIGKCERDKITRFGIAVLGYYLRNDIDTKNLIDEIKSIASTPTERYFFNVSAEEALLEIAGTLGERIFNIEGTGKAGENFQMEMSQVGFSAHYSNKEDVMMLGAVGAYAWSGTVVHQTAQKSDIFPRQAFEKILEDRNHSSLLGYSVTTLTDGNAEYYVAGAPRSNHTGQVVVYNIDSQHQPKVIDSQRGEQIGSYFGSVLCSVDVNRDSRTDVLLVGAPMYMSDLKKEKGKVYVFSVTKGILSQQGFLQGPSSFENARFGMAITAVPDLNLDGFNDVIVGAPLEDDNRGVIYIYNGDQITIRKQASQKILGSELDPKLQYFGRSLDAYGDLNEDTIPDVSVGAYGNVIQLWSRRLATVNVNTTFTPDKISILDKNCDINGRKLFCFDTRVCFRALFSPKTPIGPVAIQYNLTLDADLQSTRVSSRGLFLKNNERLWQKNVHIQSEDICEKYTVYVQKKQEAPDVMKPIGVRVDIALQNPNGNPVLNVYAPSAWEFSIPFSMDCGVDELCLSDLTLNVRKKDMGQSTSPLLVSSKNRRISFAVEVENKKENAYNAKITATYSKNLFFSSVTFALQTDGSGVKCTLETTETVSCQVGYPALLKVKKVSFEITFDFNFDQLQNVAYVNFVALSSDSDEVNPTDNAMNISFPLQYDSEIILTRDTNINFYVINQDSLIQTAVNSFDDIGPEFSFTLKVSTVNFPISMAYLTVSLPVSTKANNPLLYLTGVSTGTGNDLSCQTSGLVNSLKITEKPYTASFSKESFRGTEELDCNSAKCVFLKCFIKDLKRTSHYFLNITTRIWNGTFASSTFQSMKLTVSAEIETSQPELLIINQKRLPIQVTISKPGEKGEVPVGVIVGSIIGGLLLLAAIVFILWKLGFFKSKYEQLMKDAEDAENEELQGNAS</sequence>
<dbReference type="InterPro" id="IPR048285">
    <property type="entry name" value="Integrin_alpha_Ig-like_2"/>
</dbReference>
<evidence type="ECO:0000256" key="14">
    <source>
        <dbReference type="ARBA" id="ARBA00023180"/>
    </source>
</evidence>
<dbReference type="SUPFAM" id="SSF53300">
    <property type="entry name" value="vWA-like"/>
    <property type="match status" value="1"/>
</dbReference>
<dbReference type="GO" id="GO:0038023">
    <property type="term" value="F:signaling receptor activity"/>
    <property type="evidence" value="ECO:0000318"/>
    <property type="project" value="GO_Central"/>
</dbReference>
<dbReference type="InterPro" id="IPR032695">
    <property type="entry name" value="Integrin_dom_sf"/>
</dbReference>
<evidence type="ECO:0000256" key="6">
    <source>
        <dbReference type="ARBA" id="ARBA00022737"/>
    </source>
</evidence>
<dbReference type="Pfam" id="PF08441">
    <property type="entry name" value="Integrin_A_Ig_1"/>
    <property type="match status" value="1"/>
</dbReference>
<keyword evidence="8 16" id="KW-0130">Cell adhesion</keyword>
<dbReference type="EMBL" id="AHAT01014581">
    <property type="status" value="NOT_ANNOTATED_CDS"/>
    <property type="molecule type" value="Genomic_DNA"/>
</dbReference>
<dbReference type="PROSITE" id="PS50234">
    <property type="entry name" value="VWFA"/>
    <property type="match status" value="1"/>
</dbReference>
<feature type="repeat" description="FG-GAP" evidence="15">
    <location>
        <begin position="33"/>
        <end position="90"/>
    </location>
</feature>
<dbReference type="InterPro" id="IPR028994">
    <property type="entry name" value="Integrin_alpha_N"/>
</dbReference>
<dbReference type="PRINTS" id="PR01185">
    <property type="entry name" value="INTEGRINA"/>
</dbReference>
<reference evidence="19" key="1">
    <citation type="submission" date="2011-12" db="EMBL/GenBank/DDBJ databases">
        <title>The Draft Genome of Lepisosteus oculatus.</title>
        <authorList>
            <consortium name="The Broad Institute Genome Assembly &amp; Analysis Group"/>
            <consortium name="Computational R&amp;D Group"/>
            <consortium name="and Sequencing Platform"/>
            <person name="Di Palma F."/>
            <person name="Alfoldi J."/>
            <person name="Johnson J."/>
            <person name="Berlin A."/>
            <person name="Gnerre S."/>
            <person name="Jaffe D."/>
            <person name="MacCallum I."/>
            <person name="Young S."/>
            <person name="Walker B.J."/>
            <person name="Lander E.S."/>
            <person name="Lindblad-Toh K."/>
        </authorList>
    </citation>
    <scope>NUCLEOTIDE SEQUENCE [LARGE SCALE GENOMIC DNA]</scope>
</reference>
<feature type="transmembrane region" description="Helical" evidence="16">
    <location>
        <begin position="1143"/>
        <end position="1165"/>
    </location>
</feature>
<feature type="domain" description="VWFA" evidence="17">
    <location>
        <begin position="171"/>
        <end position="354"/>
    </location>
</feature>
<dbReference type="InParanoid" id="W5MIY8"/>
<feature type="repeat" description="FG-GAP" evidence="15">
    <location>
        <begin position="537"/>
        <end position="595"/>
    </location>
</feature>
<feature type="repeat" description="FG-GAP" evidence="15">
    <location>
        <begin position="599"/>
        <end position="659"/>
    </location>
</feature>
<keyword evidence="4" id="KW-0479">Metal-binding</keyword>
<dbReference type="Gene3D" id="1.20.5.930">
    <property type="entry name" value="Bicelle-embedded integrin alpha(iib) transmembrane segment"/>
    <property type="match status" value="1"/>
</dbReference>
<dbReference type="Pfam" id="PF01839">
    <property type="entry name" value="FG-GAP"/>
    <property type="match status" value="2"/>
</dbReference>
<accession>W5MIY8</accession>
<evidence type="ECO:0000313" key="18">
    <source>
        <dbReference type="Ensembl" id="ENSLOCP00000008347.1"/>
    </source>
</evidence>
<dbReference type="Pfam" id="PF20805">
    <property type="entry name" value="Integrin_A_Ig_2"/>
    <property type="match status" value="1"/>
</dbReference>
<dbReference type="PANTHER" id="PTHR23220">
    <property type="entry name" value="INTEGRIN ALPHA"/>
    <property type="match status" value="1"/>
</dbReference>
<dbReference type="GO" id="GO:0007229">
    <property type="term" value="P:integrin-mediated signaling pathway"/>
    <property type="evidence" value="ECO:0000318"/>
    <property type="project" value="GO_Central"/>
</dbReference>
<dbReference type="PROSITE" id="PS51470">
    <property type="entry name" value="FG_GAP"/>
    <property type="match status" value="5"/>
</dbReference>
<evidence type="ECO:0000256" key="9">
    <source>
        <dbReference type="ARBA" id="ARBA00022989"/>
    </source>
</evidence>
<dbReference type="InterPro" id="IPR013519">
    <property type="entry name" value="Int_alpha_beta-p"/>
</dbReference>
<dbReference type="SUPFAM" id="SSF69179">
    <property type="entry name" value="Integrin domains"/>
    <property type="match status" value="3"/>
</dbReference>
<dbReference type="InterPro" id="IPR036465">
    <property type="entry name" value="vWFA_dom_sf"/>
</dbReference>
<keyword evidence="10 16" id="KW-0401">Integrin</keyword>
<evidence type="ECO:0000256" key="11">
    <source>
        <dbReference type="ARBA" id="ARBA00023136"/>
    </source>
</evidence>
<dbReference type="InterPro" id="IPR048286">
    <property type="entry name" value="Integrin_alpha_Ig-like_3"/>
</dbReference>
<dbReference type="OMA" id="ANMNVYL"/>
<dbReference type="GO" id="GO:0009986">
    <property type="term" value="C:cell surface"/>
    <property type="evidence" value="ECO:0000318"/>
    <property type="project" value="GO_Central"/>
</dbReference>
<evidence type="ECO:0000256" key="7">
    <source>
        <dbReference type="ARBA" id="ARBA00022837"/>
    </source>
</evidence>
<evidence type="ECO:0000256" key="8">
    <source>
        <dbReference type="ARBA" id="ARBA00022889"/>
    </source>
</evidence>
<evidence type="ECO:0000313" key="19">
    <source>
        <dbReference type="Proteomes" id="UP000018468"/>
    </source>
</evidence>
<proteinExistence type="inferred from homology"/>
<dbReference type="SMART" id="SM00327">
    <property type="entry name" value="VWA"/>
    <property type="match status" value="1"/>
</dbReference>
<dbReference type="Gene3D" id="2.60.40.1460">
    <property type="entry name" value="Integrin domains. Chain A, domain 2"/>
    <property type="match status" value="1"/>
</dbReference>
<keyword evidence="11 16" id="KW-0472">Membrane</keyword>
<dbReference type="Ensembl" id="ENSLOCT00000008357.1">
    <property type="protein sequence ID" value="ENSLOCP00000008347.1"/>
    <property type="gene ID" value="ENSLOCG00000006872.1"/>
</dbReference>